<sequence length="444" mass="51246">MVKRSKRPIKQLLPIKNKFNSTTRAKELNENVQNEKQTTNLNEHDLDALFDEAAETFEDPNRNKDVITEEDDIEAIETPIYKRPEPPSDFEKCDFDEDTYRCVYCNVNCTYFRIDRHLKTKRHQVLKQAHEEAAKNSIPKNDMPQYPINCPNDGCYTTSSLGKKYVFCIDCKRNLINLKRVLWPHLSSLTHLNAKTGAKDSNFLLKSANKHRLSTSLLKRKKSVGLVVKVAEDSSSSSSDESDEDMPSTPFTKEDVSFTRYLELKKTFKDLCYCIYCKQHFRRVRRKRHLSLQKHALMKQNFKEAEKNKNKSTEIEENETFGPTNSFVKSDKGKKFAFCIYCKADYSTKRKSNLIDHVKTTKHLFALAAVKGETTQQINDKNNEEIMDENEANNIEIEDLSDSSSGIIGRDDESDSSISLDESEGVAAKLAAYLSQKRRRRNRM</sequence>
<proteinExistence type="predicted"/>
<keyword evidence="2" id="KW-1185">Reference proteome</keyword>
<protein>
    <submittedName>
        <fullName evidence="3">C2H2-type domain-containing protein</fullName>
    </submittedName>
</protein>
<accession>A0A1I8B231</accession>
<evidence type="ECO:0000256" key="1">
    <source>
        <dbReference type="SAM" id="MobiDB-lite"/>
    </source>
</evidence>
<dbReference type="WBParaSite" id="MhA1_Contig127.frz3.gene59">
    <property type="protein sequence ID" value="MhA1_Contig127.frz3.gene59"/>
    <property type="gene ID" value="MhA1_Contig127.frz3.gene59"/>
</dbReference>
<evidence type="ECO:0000313" key="2">
    <source>
        <dbReference type="Proteomes" id="UP000095281"/>
    </source>
</evidence>
<dbReference type="AlphaFoldDB" id="A0A1I8B231"/>
<organism evidence="2 3">
    <name type="scientific">Meloidogyne hapla</name>
    <name type="common">Root-knot nematode worm</name>
    <dbReference type="NCBI Taxonomy" id="6305"/>
    <lineage>
        <taxon>Eukaryota</taxon>
        <taxon>Metazoa</taxon>
        <taxon>Ecdysozoa</taxon>
        <taxon>Nematoda</taxon>
        <taxon>Chromadorea</taxon>
        <taxon>Rhabditida</taxon>
        <taxon>Tylenchina</taxon>
        <taxon>Tylenchomorpha</taxon>
        <taxon>Tylenchoidea</taxon>
        <taxon>Meloidogynidae</taxon>
        <taxon>Meloidogyninae</taxon>
        <taxon>Meloidogyne</taxon>
    </lineage>
</organism>
<dbReference type="Proteomes" id="UP000095281">
    <property type="component" value="Unplaced"/>
</dbReference>
<name>A0A1I8B231_MELHA</name>
<feature type="region of interest" description="Disordered" evidence="1">
    <location>
        <begin position="401"/>
        <end position="421"/>
    </location>
</feature>
<evidence type="ECO:0000313" key="3">
    <source>
        <dbReference type="WBParaSite" id="MhA1_Contig127.frz3.gene59"/>
    </source>
</evidence>
<reference evidence="3" key="1">
    <citation type="submission" date="2016-11" db="UniProtKB">
        <authorList>
            <consortium name="WormBaseParasite"/>
        </authorList>
    </citation>
    <scope>IDENTIFICATION</scope>
</reference>